<evidence type="ECO:0000313" key="1">
    <source>
        <dbReference type="EMBL" id="MBK7272512.1"/>
    </source>
</evidence>
<gene>
    <name evidence="1" type="ORF">IPI13_04880</name>
</gene>
<dbReference type="EMBL" id="JADJIB010000002">
    <property type="protein sequence ID" value="MBK7272512.1"/>
    <property type="molecule type" value="Genomic_DNA"/>
</dbReference>
<evidence type="ECO:0000313" key="2">
    <source>
        <dbReference type="Proteomes" id="UP000726105"/>
    </source>
</evidence>
<organism evidence="1 2">
    <name type="scientific">Candidatus Phosphoribacter hodrii</name>
    <dbReference type="NCBI Taxonomy" id="2953743"/>
    <lineage>
        <taxon>Bacteria</taxon>
        <taxon>Bacillati</taxon>
        <taxon>Actinomycetota</taxon>
        <taxon>Actinomycetes</taxon>
        <taxon>Micrococcales</taxon>
        <taxon>Dermatophilaceae</taxon>
        <taxon>Candidatus Phosphoribacter</taxon>
    </lineage>
</organism>
<dbReference type="Proteomes" id="UP000726105">
    <property type="component" value="Unassembled WGS sequence"/>
</dbReference>
<protein>
    <submittedName>
        <fullName evidence="1">Uncharacterized protein</fullName>
    </submittedName>
</protein>
<sequence length="102" mass="11047">MTCLDNSHDHPGSRAHACHHTDPTCPVKFEEPLIFSSHNANLVVNGDADLVLVCAYVNAGDQSAGHIKEQGAIDVAAVRSQITTVMEGGEKAFRLRKEKYGF</sequence>
<comment type="caution">
    <text evidence="1">The sequence shown here is derived from an EMBL/GenBank/DDBJ whole genome shotgun (WGS) entry which is preliminary data.</text>
</comment>
<reference evidence="1 2" key="1">
    <citation type="submission" date="2020-10" db="EMBL/GenBank/DDBJ databases">
        <title>Connecting structure to function with the recovery of over 1000 high-quality activated sludge metagenome-assembled genomes encoding full-length rRNA genes using long-read sequencing.</title>
        <authorList>
            <person name="Singleton C.M."/>
            <person name="Petriglieri F."/>
            <person name="Kristensen J.M."/>
            <person name="Kirkegaard R.H."/>
            <person name="Michaelsen T.Y."/>
            <person name="Andersen M.H."/>
            <person name="Karst S.M."/>
            <person name="Dueholm M.S."/>
            <person name="Nielsen P.H."/>
            <person name="Albertsen M."/>
        </authorList>
    </citation>
    <scope>NUCLEOTIDE SEQUENCE [LARGE SCALE GENOMIC DNA]</scope>
    <source>
        <strain evidence="1">Ega_18-Q3-R5-49_MAXAC.001</strain>
    </source>
</reference>
<dbReference type="AlphaFoldDB" id="A0A935IU22"/>
<name>A0A935IU22_9MICO</name>
<accession>A0A935IU22</accession>
<proteinExistence type="predicted"/>